<feature type="domain" description="Uroporphyrinogen decarboxylase (URO-D)" evidence="15">
    <location>
        <begin position="56"/>
        <end position="65"/>
    </location>
</feature>
<dbReference type="GO" id="GO:0005829">
    <property type="term" value="C:cytosol"/>
    <property type="evidence" value="ECO:0007669"/>
    <property type="project" value="TreeGrafter"/>
</dbReference>
<dbReference type="OrthoDB" id="339900at2759"/>
<comment type="function">
    <text evidence="1">Catalyzes the decarboxylation of four acetate groups of uroporphyrinogen-III to yield coproporphyrinogen-III.</text>
</comment>
<evidence type="ECO:0000313" key="18">
    <source>
        <dbReference type="Proteomes" id="UP000492820"/>
    </source>
</evidence>
<name>A0A068WM76_ECHGR</name>
<evidence type="ECO:0000256" key="1">
    <source>
        <dbReference type="ARBA" id="ARBA00002448"/>
    </source>
</evidence>
<dbReference type="PROSITE" id="PS00907">
    <property type="entry name" value="UROD_2"/>
    <property type="match status" value="1"/>
</dbReference>
<comment type="catalytic activity">
    <reaction evidence="12">
        <text>uroporphyrinogen III + 4 H(+) = coproporphyrinogen III + 4 CO2</text>
        <dbReference type="Rhea" id="RHEA:19865"/>
        <dbReference type="ChEBI" id="CHEBI:15378"/>
        <dbReference type="ChEBI" id="CHEBI:16526"/>
        <dbReference type="ChEBI" id="CHEBI:57308"/>
        <dbReference type="ChEBI" id="CHEBI:57309"/>
        <dbReference type="EC" id="4.1.1.37"/>
    </reaction>
    <physiologicalReaction direction="left-to-right" evidence="12">
        <dbReference type="Rhea" id="RHEA:19866"/>
    </physiologicalReaction>
</comment>
<reference evidence="17" key="2">
    <citation type="submission" date="2014-06" db="EMBL/GenBank/DDBJ databases">
        <authorList>
            <person name="Aslett M."/>
        </authorList>
    </citation>
    <scope>NUCLEOTIDE SEQUENCE</scope>
</reference>
<evidence type="ECO:0000259" key="16">
    <source>
        <dbReference type="PROSITE" id="PS00907"/>
    </source>
</evidence>
<reference evidence="19" key="3">
    <citation type="submission" date="2020-10" db="UniProtKB">
        <authorList>
            <consortium name="WormBaseParasite"/>
        </authorList>
    </citation>
    <scope>IDENTIFICATION</scope>
</reference>
<dbReference type="Gene3D" id="3.20.20.210">
    <property type="match status" value="1"/>
</dbReference>
<dbReference type="GO" id="GO:0004853">
    <property type="term" value="F:uroporphyrinogen decarboxylase activity"/>
    <property type="evidence" value="ECO:0007669"/>
    <property type="project" value="UniProtKB-EC"/>
</dbReference>
<dbReference type="PANTHER" id="PTHR21091:SF169">
    <property type="entry name" value="UROPORPHYRINOGEN DECARBOXYLASE"/>
    <property type="match status" value="1"/>
</dbReference>
<dbReference type="PANTHER" id="PTHR21091">
    <property type="entry name" value="METHYLTETRAHYDROFOLATE:HOMOCYSTEINE METHYLTRANSFERASE RELATED"/>
    <property type="match status" value="1"/>
</dbReference>
<dbReference type="InterPro" id="IPR000257">
    <property type="entry name" value="Uroporphyrinogen_deCOase"/>
</dbReference>
<dbReference type="PROSITE" id="PS51257">
    <property type="entry name" value="PROKAR_LIPOPROTEIN"/>
    <property type="match status" value="1"/>
</dbReference>
<dbReference type="UniPathway" id="UPA00251">
    <property type="reaction ID" value="UER00321"/>
</dbReference>
<evidence type="ECO:0000313" key="17">
    <source>
        <dbReference type="EMBL" id="CDS19596.1"/>
    </source>
</evidence>
<dbReference type="SUPFAM" id="SSF51726">
    <property type="entry name" value="UROD/MetE-like"/>
    <property type="match status" value="1"/>
</dbReference>
<dbReference type="FunFam" id="3.20.20.210:FF:000001">
    <property type="entry name" value="Uroporphyrinogen decarboxylase"/>
    <property type="match status" value="1"/>
</dbReference>
<dbReference type="NCBIfam" id="TIGR01464">
    <property type="entry name" value="hemE"/>
    <property type="match status" value="1"/>
</dbReference>
<evidence type="ECO:0000313" key="19">
    <source>
        <dbReference type="WBParaSite" id="EgrG_000492300"/>
    </source>
</evidence>
<evidence type="ECO:0000256" key="14">
    <source>
        <dbReference type="RuleBase" id="RU004169"/>
    </source>
</evidence>
<evidence type="ECO:0000256" key="11">
    <source>
        <dbReference type="ARBA" id="ARBA00023244"/>
    </source>
</evidence>
<reference evidence="17 18" key="1">
    <citation type="journal article" date="2013" name="Nature">
        <title>The genomes of four tapeworm species reveal adaptations to parasitism.</title>
        <authorList>
            <person name="Tsai I.J."/>
            <person name="Zarowiecki M."/>
            <person name="Holroyd N."/>
            <person name="Garciarrubio A."/>
            <person name="Sanchez-Flores A."/>
            <person name="Brooks K.L."/>
            <person name="Tracey A."/>
            <person name="Bobes R.J."/>
            <person name="Fragoso G."/>
            <person name="Sciutto E."/>
            <person name="Aslett M."/>
            <person name="Beasley H."/>
            <person name="Bennett H.M."/>
            <person name="Cai J."/>
            <person name="Camicia F."/>
            <person name="Clark R."/>
            <person name="Cucher M."/>
            <person name="De Silva N."/>
            <person name="Day T.A."/>
            <person name="Deplazes P."/>
            <person name="Estrada K."/>
            <person name="Fernandez C."/>
            <person name="Holland P.W."/>
            <person name="Hou J."/>
            <person name="Hu S."/>
            <person name="Huckvale T."/>
            <person name="Hung S.S."/>
            <person name="Kamenetzky L."/>
            <person name="Keane J.A."/>
            <person name="Kiss F."/>
            <person name="Koziol U."/>
            <person name="Lambert O."/>
            <person name="Liu K."/>
            <person name="Luo X."/>
            <person name="Luo Y."/>
            <person name="Macchiaroli N."/>
            <person name="Nichol S."/>
            <person name="Paps J."/>
            <person name="Parkinson J."/>
            <person name="Pouchkina-Stantcheva N."/>
            <person name="Riddiford N."/>
            <person name="Rosenzvit M."/>
            <person name="Salinas G."/>
            <person name="Wasmuth J.D."/>
            <person name="Zamanian M."/>
            <person name="Zheng Y."/>
            <person name="Cai X."/>
            <person name="Soberon X."/>
            <person name="Olson P.D."/>
            <person name="Laclette J.P."/>
            <person name="Brehm K."/>
            <person name="Berriman M."/>
            <person name="Garciarrubio A."/>
            <person name="Bobes R.J."/>
            <person name="Fragoso G."/>
            <person name="Sanchez-Flores A."/>
            <person name="Estrada K."/>
            <person name="Cevallos M.A."/>
            <person name="Morett E."/>
            <person name="Gonzalez V."/>
            <person name="Portillo T."/>
            <person name="Ochoa-Leyva A."/>
            <person name="Jose M.V."/>
            <person name="Sciutto E."/>
            <person name="Landa A."/>
            <person name="Jimenez L."/>
            <person name="Valdes V."/>
            <person name="Carrero J.C."/>
            <person name="Larralde C."/>
            <person name="Morales-Montor J."/>
            <person name="Limon-Lason J."/>
            <person name="Soberon X."/>
            <person name="Laclette J.P."/>
        </authorList>
    </citation>
    <scope>NUCLEOTIDE SEQUENCE [LARGE SCALE GENOMIC DNA]</scope>
</reference>
<evidence type="ECO:0000259" key="15">
    <source>
        <dbReference type="PROSITE" id="PS00906"/>
    </source>
</evidence>
<feature type="domain" description="Uroporphyrinogen decarboxylase (URO-D)" evidence="16">
    <location>
        <begin position="176"/>
        <end position="192"/>
    </location>
</feature>
<dbReference type="CDD" id="cd00717">
    <property type="entry name" value="URO-D"/>
    <property type="match status" value="1"/>
</dbReference>
<accession>A0A068WM76</accession>
<evidence type="ECO:0000256" key="8">
    <source>
        <dbReference type="ARBA" id="ARBA00022490"/>
    </source>
</evidence>
<dbReference type="Pfam" id="PF01208">
    <property type="entry name" value="URO-D"/>
    <property type="match status" value="1"/>
</dbReference>
<evidence type="ECO:0000256" key="12">
    <source>
        <dbReference type="ARBA" id="ARBA00048411"/>
    </source>
</evidence>
<evidence type="ECO:0000256" key="5">
    <source>
        <dbReference type="ARBA" id="ARBA00011738"/>
    </source>
</evidence>
<dbReference type="InterPro" id="IPR006361">
    <property type="entry name" value="Uroporphyrinogen_deCO2ase_HemE"/>
</dbReference>
<gene>
    <name evidence="17" type="ORF">EgrG_000492300</name>
</gene>
<keyword evidence="10 13" id="KW-0456">Lyase</keyword>
<dbReference type="GO" id="GO:0006782">
    <property type="term" value="P:protoporphyrinogen IX biosynthetic process"/>
    <property type="evidence" value="ECO:0007669"/>
    <property type="project" value="UniProtKB-UniPathway"/>
</dbReference>
<organism evidence="17">
    <name type="scientific">Echinococcus granulosus</name>
    <name type="common">Hydatid tapeworm</name>
    <dbReference type="NCBI Taxonomy" id="6210"/>
    <lineage>
        <taxon>Eukaryota</taxon>
        <taxon>Metazoa</taxon>
        <taxon>Spiralia</taxon>
        <taxon>Lophotrochozoa</taxon>
        <taxon>Platyhelminthes</taxon>
        <taxon>Cestoda</taxon>
        <taxon>Eucestoda</taxon>
        <taxon>Cyclophyllidea</taxon>
        <taxon>Taeniidae</taxon>
        <taxon>Echinococcus</taxon>
        <taxon>Echinococcus granulosus group</taxon>
    </lineage>
</organism>
<evidence type="ECO:0000256" key="13">
    <source>
        <dbReference type="RuleBase" id="RU000554"/>
    </source>
</evidence>
<sequence>MISREIKWTYGGGLPAVVYGCIFAISTTMSKIENFPILKNDTILRVCKGLPVPYTPVWIMRQAGRYLPEFQAVRKDHDFFEICRIPELVCEVTLQPIRRFSLDAAIIFSDILVIPQALGMEVVMEPGVGPQLSTPLSDPKDLLRLDWSVDIKSLLHYVYEAVRLTRHRLEGRVPLIGFAGAPWTLMTYMIEGGGSKTFAKSKRWLYVYPEPSHRLLGLLTRAVTDHLVQQVLAGAQVLQIFESHAGVLSPDLFTTFVLPCLQQIYTGVRSCLQNQHDFSAGECPPIIMFAMGGHYALKEIASAGFEVVGLDWTINPRWARQTIGPLVTLQGNLDPCALYSTEEELEDRVMEMLDSFAFKGGRYIANLGHGIYPDVEPEKVAAFVDLVHRHSAHDIAT</sequence>
<dbReference type="InterPro" id="IPR038071">
    <property type="entry name" value="UROD/MetE-like_sf"/>
</dbReference>
<dbReference type="PROSITE" id="PS00906">
    <property type="entry name" value="UROD_1"/>
    <property type="match status" value="1"/>
</dbReference>
<dbReference type="EC" id="4.1.1.37" evidence="6 13"/>
<protein>
    <recommendedName>
        <fullName evidence="7 13">Uroporphyrinogen decarboxylase</fullName>
        <ecNumber evidence="6 13">4.1.1.37</ecNumber>
    </recommendedName>
</protein>
<evidence type="ECO:0000256" key="4">
    <source>
        <dbReference type="ARBA" id="ARBA00009935"/>
    </source>
</evidence>
<evidence type="ECO:0000256" key="3">
    <source>
        <dbReference type="ARBA" id="ARBA00004804"/>
    </source>
</evidence>
<keyword evidence="8" id="KW-0963">Cytoplasm</keyword>
<comment type="subcellular location">
    <subcellularLocation>
        <location evidence="2">Cytoplasm</location>
    </subcellularLocation>
</comment>
<dbReference type="WBParaSite" id="EgrG_000492300">
    <property type="protein sequence ID" value="EgrG_000492300"/>
    <property type="gene ID" value="EgrG_000492300"/>
</dbReference>
<evidence type="ECO:0000256" key="10">
    <source>
        <dbReference type="ARBA" id="ARBA00023239"/>
    </source>
</evidence>
<dbReference type="EMBL" id="LK028579">
    <property type="protein sequence ID" value="CDS19596.1"/>
    <property type="molecule type" value="Genomic_DNA"/>
</dbReference>
<evidence type="ECO:0000256" key="6">
    <source>
        <dbReference type="ARBA" id="ARBA00012288"/>
    </source>
</evidence>
<dbReference type="HAMAP" id="MF_00218">
    <property type="entry name" value="URO_D"/>
    <property type="match status" value="1"/>
</dbReference>
<evidence type="ECO:0000256" key="7">
    <source>
        <dbReference type="ARBA" id="ARBA00014308"/>
    </source>
</evidence>
<proteinExistence type="inferred from homology"/>
<evidence type="ECO:0000256" key="9">
    <source>
        <dbReference type="ARBA" id="ARBA00022793"/>
    </source>
</evidence>
<keyword evidence="11 13" id="KW-0627">Porphyrin biosynthesis</keyword>
<comment type="subunit">
    <text evidence="5">Homodimer.</text>
</comment>
<comment type="similarity">
    <text evidence="4 14">Belongs to the uroporphyrinogen decarboxylase family.</text>
</comment>
<comment type="pathway">
    <text evidence="3 13">Porphyrin-containing compound metabolism; protoporphyrin-IX biosynthesis; coproporphyrinogen-III from 5-aminolevulinate: step 4/4.</text>
</comment>
<evidence type="ECO:0000256" key="2">
    <source>
        <dbReference type="ARBA" id="ARBA00004496"/>
    </source>
</evidence>
<keyword evidence="9 13" id="KW-0210">Decarboxylase</keyword>
<dbReference type="AlphaFoldDB" id="A0A068WM76"/>
<dbReference type="Proteomes" id="UP000492820">
    <property type="component" value="Unassembled WGS sequence"/>
</dbReference>